<evidence type="ECO:0000259" key="2">
    <source>
        <dbReference type="Pfam" id="PF19116"/>
    </source>
</evidence>
<gene>
    <name evidence="3" type="ORF">H9L13_00585</name>
</gene>
<feature type="region of interest" description="Disordered" evidence="1">
    <location>
        <begin position="543"/>
        <end position="566"/>
    </location>
</feature>
<feature type="region of interest" description="Disordered" evidence="1">
    <location>
        <begin position="706"/>
        <end position="730"/>
    </location>
</feature>
<feature type="compositionally biased region" description="Acidic residues" evidence="1">
    <location>
        <begin position="896"/>
        <end position="909"/>
    </location>
</feature>
<feature type="compositionally biased region" description="Polar residues" evidence="1">
    <location>
        <begin position="717"/>
        <end position="730"/>
    </location>
</feature>
<dbReference type="RefSeq" id="WP_187538108.1">
    <property type="nucleotide sequence ID" value="NZ_CP060718.1"/>
</dbReference>
<feature type="compositionally biased region" description="Low complexity" evidence="1">
    <location>
        <begin position="557"/>
        <end position="566"/>
    </location>
</feature>
<organism evidence="3 4">
    <name type="scientific">Sphingomonas lutea</name>
    <dbReference type="NCBI Taxonomy" id="1045317"/>
    <lineage>
        <taxon>Bacteria</taxon>
        <taxon>Pseudomonadati</taxon>
        <taxon>Pseudomonadota</taxon>
        <taxon>Alphaproteobacteria</taxon>
        <taxon>Sphingomonadales</taxon>
        <taxon>Sphingomonadaceae</taxon>
        <taxon>Sphingomonas</taxon>
    </lineage>
</organism>
<feature type="region of interest" description="Disordered" evidence="1">
    <location>
        <begin position="1"/>
        <end position="42"/>
    </location>
</feature>
<dbReference type="Pfam" id="PF19116">
    <property type="entry name" value="DUF5801"/>
    <property type="match status" value="1"/>
</dbReference>
<feature type="compositionally biased region" description="Low complexity" evidence="1">
    <location>
        <begin position="1"/>
        <end position="21"/>
    </location>
</feature>
<feature type="region of interest" description="Disordered" evidence="1">
    <location>
        <begin position="876"/>
        <end position="918"/>
    </location>
</feature>
<feature type="region of interest" description="Disordered" evidence="1">
    <location>
        <begin position="262"/>
        <end position="302"/>
    </location>
</feature>
<dbReference type="InterPro" id="IPR043824">
    <property type="entry name" value="DUF5801"/>
</dbReference>
<keyword evidence="4" id="KW-1185">Reference proteome</keyword>
<evidence type="ECO:0000313" key="4">
    <source>
        <dbReference type="Proteomes" id="UP000515971"/>
    </source>
</evidence>
<sequence length="1650" mass="167319">MDYQDTSSPTATDTTGTGASPVARPDVDALAPGSFGPATGNTISGAGTITGTTGADSAGNGPAAVVSVQGAGGSASTSAGSAQVPGQYGVLSIDAQGNFSYTRNGGTPDGVEDVFGYTLADRDGSTSASTLTIQIGQTQTAALDGVVNLPAGVELSDIRVQGRDLVVTLPDGSTMVIPGGAVFVPQLVIGDTQVPASNVAALLINSEPPAPAAGSLQSSGGNFANPVPPLDPGVPLGDLIPPTELFFPQPDFEEIGQDIDEEPEAGVTSAEVDDDEQSGGNPGGVGDDPFGSTDSGFLPGSDGDGSLQWALLTAGAPTGFSYSAGPNGSILVFQNGNPNAVLSITVNSATGAYTVTQLGAIAHAAGSDENNLTLPISYSVTDDDGDTAIGTLNVNVDDDTPIARNDTDALAAGQKSTDGNVVTAVGTTSAPGSADSPGADGLGSPATATDGVNGILAGTSGAFTAVPTGGVTINGQFGSLLINQNGGYVYTRFENSRQGGTDVFTYRIFDGDGDETTATLTITVPADPIPVPAAATAIVDDDGLVGGDQDDGDGDDVVPNNDGDNNQATFRGTLSANFSTDVPGSFNLAAMNNQTATVGQETVRYSWNAVNGVLTATIEGGARNGLVLFTVDIDVTPDASSDQFTVTLVRNVLHLDQAADTENNATAVLTFTAVDSNNDAVNNTLTITFDDDVPLPIANAPAVTGRVDEDALVPDGNNDSATGDDPGTTTASGLAGSLTALFNPGADLPLKILFTGSTSSLTAQGLTSNGKALLYTVNVATGVLTAVADLNGNGSIDGGETEVFTLTVNPDGSWTFLLKDQLDHDPVAGKNTEDNILIDFSGVIVAEDSDGDRAGLGANKFVVDVDDDLPVAAPEPRQIKGLVDEDNLPTGNDDLAPGDDDPGNLDGDGDGTTTGGNGTNLNTLFDGGADQPIKILLSTNVSGLVSQGLTSKGAALAYNVNVDTGVLTGYVESGATAGFQAGQDRVVFTLTANQNGTWKFDLADQLDHNRVDGADTEDNLLIDFSSVILAVDADGDTASLPANLFVIDVDDDMPKSFGEICPDDVEVTNAAGASDSGSLNLPPVGADEPGVASFDVSNGDPVLDSAGKQLSSDGNLLFYFVNGNVLEARETNAAGDVVFRITLNPNGTYLYEQIEDISSTTTLSITNLSSVGGGNVDAKGINVPDSPFDLILTTAAGESVNTNATEIGISDGNSFKNGEVLRIDLVQNVFQSGSGGSEVLNFGEYYTANAFRQDVSGLAGGQRANFIIRAVDVNEAAGSVPGDPADGDDVFFGDGNDTFLTGTTLNIYNDAGVLVSPASYAGLGITVTSVVTGWQVTGLPNNYDYEIVSATPFNAVQIEATTGTGTFKLGFIDITSTIQTDVAFSVPIKFTDFDNDSVYCDIHVDLGAPSNTPNVTILVDEAALNSVGSNPGSPNETQGGSLAGLVTGGVGPYTFALVGGGTSPYGTLTLNPDGTYSFTLTAPFDSQPDANDGINVEPGVVVFTYEATDSTGAKSQGTITVNVRDDVPNTELSQANPTITLDESDASTDSTGGVLPNGVASLQVDFSPAFTTIFGADGNGGDDYALILSAEGIGSGLFALNPLDVDPAGVSGRARRSCSIRTARPLRVASARRNISASRSTAMARSRSRN</sequence>
<feature type="compositionally biased region" description="Acidic residues" evidence="1">
    <location>
        <begin position="543"/>
        <end position="556"/>
    </location>
</feature>
<dbReference type="Proteomes" id="UP000515971">
    <property type="component" value="Chromosome"/>
</dbReference>
<dbReference type="EMBL" id="CP060718">
    <property type="protein sequence ID" value="QNN67501.1"/>
    <property type="molecule type" value="Genomic_DNA"/>
</dbReference>
<reference evidence="3 4" key="1">
    <citation type="submission" date="2020-08" db="EMBL/GenBank/DDBJ databases">
        <title>Genome sequence of Sphingomonas lutea KCTC 23642T.</title>
        <authorList>
            <person name="Hyun D.-W."/>
            <person name="Bae J.-W."/>
        </authorList>
    </citation>
    <scope>NUCLEOTIDE SEQUENCE [LARGE SCALE GENOMIC DNA]</scope>
    <source>
        <strain evidence="3 4">KCTC 23642</strain>
    </source>
</reference>
<name>A0A7G9SI26_9SPHN</name>
<dbReference type="KEGG" id="slut:H9L13_00585"/>
<feature type="domain" description="DUF5801" evidence="2">
    <location>
        <begin position="299"/>
        <end position="394"/>
    </location>
</feature>
<protein>
    <recommendedName>
        <fullName evidence="2">DUF5801 domain-containing protein</fullName>
    </recommendedName>
</protein>
<feature type="region of interest" description="Disordered" evidence="1">
    <location>
        <begin position="1631"/>
        <end position="1650"/>
    </location>
</feature>
<feature type="region of interest" description="Disordered" evidence="1">
    <location>
        <begin position="424"/>
        <end position="446"/>
    </location>
</feature>
<evidence type="ECO:0000313" key="3">
    <source>
        <dbReference type="EMBL" id="QNN67501.1"/>
    </source>
</evidence>
<dbReference type="InterPro" id="IPR019959">
    <property type="entry name" value="T1SS-143_rpt-cont_dom"/>
</dbReference>
<proteinExistence type="predicted"/>
<evidence type="ECO:0000256" key="1">
    <source>
        <dbReference type="SAM" id="MobiDB-lite"/>
    </source>
</evidence>
<dbReference type="NCBIfam" id="TIGR03660">
    <property type="entry name" value="T1SS_rpt_143"/>
    <property type="match status" value="1"/>
</dbReference>
<accession>A0A7G9SI26</accession>